<dbReference type="GO" id="GO:0032259">
    <property type="term" value="P:methylation"/>
    <property type="evidence" value="ECO:0007669"/>
    <property type="project" value="UniProtKB-KW"/>
</dbReference>
<sequence>QLAGARFRDINEQLYTRDSAHAVALFGAQPELFHAYHEGFRLQALRRAAGWPLRPVDAILGWLRGKPAAWVVADVGCGDAEIAARAPQKVLSFDLVASQPHVTACDAAALPVRDSSVHAAVYCLALMGSNYVQFLREARRILRPRGHLRIAEVKSRFGDTEEWLAMMRDALGFQLVDRDDSNSHFVLFGFRKGEIKGEGAAPAAPPAVPLKPCLYKRR</sequence>
<dbReference type="Gene3D" id="1.10.10.2150">
    <property type="entry name" value="Ribosomal RNA-processing protein 8, N-terminal domain"/>
    <property type="match status" value="1"/>
</dbReference>
<dbReference type="GO" id="GO:0005730">
    <property type="term" value="C:nucleolus"/>
    <property type="evidence" value="ECO:0007669"/>
    <property type="project" value="UniProtKB-SubCell"/>
</dbReference>
<evidence type="ECO:0000313" key="10">
    <source>
        <dbReference type="Proteomes" id="UP000013827"/>
    </source>
</evidence>
<evidence type="ECO:0000256" key="8">
    <source>
        <dbReference type="RuleBase" id="RU365074"/>
    </source>
</evidence>
<dbReference type="GeneID" id="17271838"/>
<evidence type="ECO:0000256" key="7">
    <source>
        <dbReference type="ARBA" id="ARBA00023242"/>
    </source>
</evidence>
<keyword evidence="10" id="KW-1185">Reference proteome</keyword>
<accession>A0A0D3JS07</accession>
<dbReference type="KEGG" id="ehx:EMIHUDRAFT_43605"/>
<dbReference type="AlphaFoldDB" id="A0A0D3JS07"/>
<dbReference type="InterPro" id="IPR042036">
    <property type="entry name" value="RRP8_N"/>
</dbReference>
<dbReference type="eggNOG" id="KOG3045">
    <property type="taxonomic scope" value="Eukaryota"/>
</dbReference>
<evidence type="ECO:0000256" key="4">
    <source>
        <dbReference type="ARBA" id="ARBA00022603"/>
    </source>
</evidence>
<dbReference type="CDD" id="cd02440">
    <property type="entry name" value="AdoMet_MTases"/>
    <property type="match status" value="1"/>
</dbReference>
<dbReference type="GO" id="GO:0006364">
    <property type="term" value="P:rRNA processing"/>
    <property type="evidence" value="ECO:0007669"/>
    <property type="project" value="UniProtKB-UniRule"/>
</dbReference>
<dbReference type="RefSeq" id="XP_005793504.1">
    <property type="nucleotide sequence ID" value="XM_005793447.1"/>
</dbReference>
<comment type="similarity">
    <text evidence="2 8">Belongs to the methyltransferase superfamily. RRP8 family.</text>
</comment>
<dbReference type="InterPro" id="IPR029063">
    <property type="entry name" value="SAM-dependent_MTases_sf"/>
</dbReference>
<dbReference type="HOGENOM" id="CLU_027694_1_2_1"/>
<dbReference type="PaxDb" id="2903-EOD26292"/>
<name>A0A0D3JS07_EMIH1</name>
<evidence type="ECO:0000256" key="3">
    <source>
        <dbReference type="ARBA" id="ARBA00022552"/>
    </source>
</evidence>
<keyword evidence="4 8" id="KW-0489">Methyltransferase</keyword>
<reference evidence="9" key="2">
    <citation type="submission" date="2024-10" db="UniProtKB">
        <authorList>
            <consortium name="EnsemblProtists"/>
        </authorList>
    </citation>
    <scope>IDENTIFICATION</scope>
</reference>
<reference evidence="10" key="1">
    <citation type="journal article" date="2013" name="Nature">
        <title>Pan genome of the phytoplankton Emiliania underpins its global distribution.</title>
        <authorList>
            <person name="Read B.A."/>
            <person name="Kegel J."/>
            <person name="Klute M.J."/>
            <person name="Kuo A."/>
            <person name="Lefebvre S.C."/>
            <person name="Maumus F."/>
            <person name="Mayer C."/>
            <person name="Miller J."/>
            <person name="Monier A."/>
            <person name="Salamov A."/>
            <person name="Young J."/>
            <person name="Aguilar M."/>
            <person name="Claverie J.M."/>
            <person name="Frickenhaus S."/>
            <person name="Gonzalez K."/>
            <person name="Herman E.K."/>
            <person name="Lin Y.C."/>
            <person name="Napier J."/>
            <person name="Ogata H."/>
            <person name="Sarno A.F."/>
            <person name="Shmutz J."/>
            <person name="Schroeder D."/>
            <person name="de Vargas C."/>
            <person name="Verret F."/>
            <person name="von Dassow P."/>
            <person name="Valentin K."/>
            <person name="Van de Peer Y."/>
            <person name="Wheeler G."/>
            <person name="Dacks J.B."/>
            <person name="Delwiche C.F."/>
            <person name="Dyhrman S.T."/>
            <person name="Glockner G."/>
            <person name="John U."/>
            <person name="Richards T."/>
            <person name="Worden A.Z."/>
            <person name="Zhang X."/>
            <person name="Grigoriev I.V."/>
            <person name="Allen A.E."/>
            <person name="Bidle K."/>
            <person name="Borodovsky M."/>
            <person name="Bowler C."/>
            <person name="Brownlee C."/>
            <person name="Cock J.M."/>
            <person name="Elias M."/>
            <person name="Gladyshev V.N."/>
            <person name="Groth M."/>
            <person name="Guda C."/>
            <person name="Hadaegh A."/>
            <person name="Iglesias-Rodriguez M.D."/>
            <person name="Jenkins J."/>
            <person name="Jones B.M."/>
            <person name="Lawson T."/>
            <person name="Leese F."/>
            <person name="Lindquist E."/>
            <person name="Lobanov A."/>
            <person name="Lomsadze A."/>
            <person name="Malik S.B."/>
            <person name="Marsh M.E."/>
            <person name="Mackinder L."/>
            <person name="Mock T."/>
            <person name="Mueller-Roeber B."/>
            <person name="Pagarete A."/>
            <person name="Parker M."/>
            <person name="Probert I."/>
            <person name="Quesneville H."/>
            <person name="Raines C."/>
            <person name="Rensing S.A."/>
            <person name="Riano-Pachon D.M."/>
            <person name="Richier S."/>
            <person name="Rokitta S."/>
            <person name="Shiraiwa Y."/>
            <person name="Soanes D.M."/>
            <person name="van der Giezen M."/>
            <person name="Wahlund T.M."/>
            <person name="Williams B."/>
            <person name="Wilson W."/>
            <person name="Wolfe G."/>
            <person name="Wurch L.L."/>
        </authorList>
    </citation>
    <scope>NUCLEOTIDE SEQUENCE</scope>
</reference>
<keyword evidence="7 8" id="KW-0539">Nucleus</keyword>
<evidence type="ECO:0000256" key="1">
    <source>
        <dbReference type="ARBA" id="ARBA00004604"/>
    </source>
</evidence>
<keyword evidence="5 8" id="KW-0808">Transferase</keyword>
<dbReference type="EnsemblProtists" id="EOD41075">
    <property type="protein sequence ID" value="EOD41075"/>
    <property type="gene ID" value="EMIHUDRAFT_43605"/>
</dbReference>
<comment type="function">
    <text evidence="8">Probable methyltransferase required to silence rDNA.</text>
</comment>
<evidence type="ECO:0000256" key="6">
    <source>
        <dbReference type="ARBA" id="ARBA00022691"/>
    </source>
</evidence>
<keyword evidence="6 8" id="KW-0949">S-adenosyl-L-methionine</keyword>
<keyword evidence="3 8" id="KW-0698">rRNA processing</keyword>
<dbReference type="PANTHER" id="PTHR12787:SF0">
    <property type="entry name" value="RIBOSOMAL RNA-PROCESSING PROTEIN 8"/>
    <property type="match status" value="1"/>
</dbReference>
<evidence type="ECO:0000313" key="9">
    <source>
        <dbReference type="EnsemblProtists" id="EOD26292"/>
    </source>
</evidence>
<dbReference type="RefSeq" id="XP_005778721.1">
    <property type="nucleotide sequence ID" value="XM_005778664.1"/>
</dbReference>
<dbReference type="EnsemblProtists" id="EOD26292">
    <property type="protein sequence ID" value="EOD26292"/>
    <property type="gene ID" value="EMIHUDRAFT_43478"/>
</dbReference>
<dbReference type="Gene3D" id="3.40.50.150">
    <property type="entry name" value="Vaccinia Virus protein VP39"/>
    <property type="match status" value="1"/>
</dbReference>
<dbReference type="Pfam" id="PF05148">
    <property type="entry name" value="Methyltransf_8"/>
    <property type="match status" value="1"/>
</dbReference>
<dbReference type="Proteomes" id="UP000013827">
    <property type="component" value="Unassembled WGS sequence"/>
</dbReference>
<evidence type="ECO:0000256" key="5">
    <source>
        <dbReference type="ARBA" id="ARBA00022679"/>
    </source>
</evidence>
<dbReference type="PANTHER" id="PTHR12787">
    <property type="entry name" value="RIBOSOMAL RNA-PROCESSING PROTEIN 8"/>
    <property type="match status" value="1"/>
</dbReference>
<organism evidence="9 10">
    <name type="scientific">Emiliania huxleyi (strain CCMP1516)</name>
    <dbReference type="NCBI Taxonomy" id="280463"/>
    <lineage>
        <taxon>Eukaryota</taxon>
        <taxon>Haptista</taxon>
        <taxon>Haptophyta</taxon>
        <taxon>Prymnesiophyceae</taxon>
        <taxon>Isochrysidales</taxon>
        <taxon>Noelaerhabdaceae</taxon>
        <taxon>Emiliania</taxon>
    </lineage>
</organism>
<comment type="subcellular location">
    <subcellularLocation>
        <location evidence="1 8">Nucleus</location>
        <location evidence="1 8">Nucleolus</location>
    </subcellularLocation>
</comment>
<evidence type="ECO:0000256" key="2">
    <source>
        <dbReference type="ARBA" id="ARBA00006301"/>
    </source>
</evidence>
<dbReference type="GeneID" id="17286345"/>
<dbReference type="OMA" id="KWPTNPL"/>
<dbReference type="KEGG" id="ehx:EMIHUDRAFT_43478"/>
<dbReference type="SUPFAM" id="SSF53335">
    <property type="entry name" value="S-adenosyl-L-methionine-dependent methyltransferases"/>
    <property type="match status" value="1"/>
</dbReference>
<dbReference type="STRING" id="2903.R1FPQ6"/>
<proteinExistence type="inferred from homology"/>
<dbReference type="EC" id="2.1.1.-" evidence="8"/>
<protein>
    <recommendedName>
        <fullName evidence="8">Ribosomal RNA-processing protein 8</fullName>
        <ecNumber evidence="8">2.1.1.-</ecNumber>
    </recommendedName>
</protein>
<dbReference type="InterPro" id="IPR007823">
    <property type="entry name" value="RRP8"/>
</dbReference>
<dbReference type="GO" id="GO:0008168">
    <property type="term" value="F:methyltransferase activity"/>
    <property type="evidence" value="ECO:0007669"/>
    <property type="project" value="UniProtKB-KW"/>
</dbReference>